<evidence type="ECO:0000313" key="2">
    <source>
        <dbReference type="Proteomes" id="UP001385892"/>
    </source>
</evidence>
<sequence>MVFVLEKQWTGQPYWMKAERLVAWWPDMIATARLVDSGMMAVPFVHRTGAKFKPMRL</sequence>
<name>A0ABU8X0U3_9BURK</name>
<organism evidence="1 2">
    <name type="scientific">Variovorax rhizosphaerae</name>
    <dbReference type="NCBI Taxonomy" id="1836200"/>
    <lineage>
        <taxon>Bacteria</taxon>
        <taxon>Pseudomonadati</taxon>
        <taxon>Pseudomonadota</taxon>
        <taxon>Betaproteobacteria</taxon>
        <taxon>Burkholderiales</taxon>
        <taxon>Comamonadaceae</taxon>
        <taxon>Variovorax</taxon>
    </lineage>
</organism>
<proteinExistence type="predicted"/>
<dbReference type="RefSeq" id="WP_340348581.1">
    <property type="nucleotide sequence ID" value="NZ_JBBKZT010000054.1"/>
</dbReference>
<gene>
    <name evidence="1" type="ORF">WKW82_38955</name>
</gene>
<evidence type="ECO:0000313" key="1">
    <source>
        <dbReference type="EMBL" id="MEJ8852638.1"/>
    </source>
</evidence>
<protein>
    <submittedName>
        <fullName evidence="1">Uncharacterized protein</fullName>
    </submittedName>
</protein>
<dbReference type="Proteomes" id="UP001385892">
    <property type="component" value="Unassembled WGS sequence"/>
</dbReference>
<comment type="caution">
    <text evidence="1">The sequence shown here is derived from an EMBL/GenBank/DDBJ whole genome shotgun (WGS) entry which is preliminary data.</text>
</comment>
<dbReference type="EMBL" id="JBBKZT010000054">
    <property type="protein sequence ID" value="MEJ8852638.1"/>
    <property type="molecule type" value="Genomic_DNA"/>
</dbReference>
<reference evidence="1 2" key="1">
    <citation type="submission" date="2024-03" db="EMBL/GenBank/DDBJ databases">
        <title>Novel species of the genus Variovorax.</title>
        <authorList>
            <person name="Liu Q."/>
            <person name="Xin Y.-H."/>
        </authorList>
    </citation>
    <scope>NUCLEOTIDE SEQUENCE [LARGE SCALE GENOMIC DNA]</scope>
    <source>
        <strain evidence="1 2">KACC 18900</strain>
    </source>
</reference>
<keyword evidence="2" id="KW-1185">Reference proteome</keyword>
<accession>A0ABU8X0U3</accession>